<evidence type="ECO:0000256" key="3">
    <source>
        <dbReference type="ARBA" id="ARBA00022759"/>
    </source>
</evidence>
<dbReference type="Pfam" id="PF21202">
    <property type="entry name" value="SLX1_C"/>
    <property type="match status" value="1"/>
</dbReference>
<dbReference type="CDD" id="cd10455">
    <property type="entry name" value="GIY-YIG_SLX1"/>
    <property type="match status" value="1"/>
</dbReference>
<keyword evidence="5" id="KW-0863">Zinc-finger</keyword>
<dbReference type="EMBL" id="CP048984">
    <property type="protein sequence ID" value="QID78217.1"/>
    <property type="molecule type" value="Genomic_DNA"/>
</dbReference>
<sequence>MSQKIQQHQFPDFYCCYLLQSINKRQSFYVGSTPNPVRRLRQHNGKLAVGGAYRTKRDGSRPWEMIMIVRGFPSKIAALQFEHAWQHGYQTHYIAEKDRVVKHKAGGRTLHHKVALMKLLLKHEFFQRMNLIVDVFNIKAWEVWKQDKFFIERDRFPINIQINENALEEPKEKTVDVLMDHSDENLKVVEAVYTKVIENERNIFETFEKKLTTGVVRCEICEKEIDYTSEEQNLKPFVAFCNNKDCGSVNHLKCLHRYFLDDEQLIVGRRNLIPRGGKCPKCDTFCDWTTLVKFSTRMKLAHGK</sequence>
<dbReference type="InterPro" id="IPR035901">
    <property type="entry name" value="GIY-YIG_endonuc_sf"/>
</dbReference>
<dbReference type="InterPro" id="IPR013083">
    <property type="entry name" value="Znf_RING/FYVE/PHD"/>
</dbReference>
<dbReference type="GO" id="GO:0000724">
    <property type="term" value="P:double-strand break repair via homologous recombination"/>
    <property type="evidence" value="ECO:0007669"/>
    <property type="project" value="TreeGrafter"/>
</dbReference>
<evidence type="ECO:0000256" key="10">
    <source>
        <dbReference type="ARBA" id="ARBA00023242"/>
    </source>
</evidence>
<reference evidence="13 14" key="1">
    <citation type="journal article" date="2019" name="BMC Genomics">
        <title>Chromosome level assembly and comparative genome analysis confirm lager-brewing yeasts originated from a single hybridization.</title>
        <authorList>
            <person name="Salazar A.N."/>
            <person name="Gorter de Vries A.R."/>
            <person name="van den Broek M."/>
            <person name="Brouwers N."/>
            <person name="de la Torre Cortes P."/>
            <person name="Kuijpers N.G.A."/>
            <person name="Daran J.G."/>
            <person name="Abeel T."/>
        </authorList>
    </citation>
    <scope>NUCLEOTIDE SEQUENCE [LARGE SCALE GENOMIC DNA]</scope>
    <source>
        <strain evidence="13 14">CBS 1483</strain>
    </source>
</reference>
<comment type="similarity">
    <text evidence="11">Belongs to the SLX1 family.</text>
</comment>
<dbReference type="InterPro" id="IPR027520">
    <property type="entry name" value="Slx1"/>
</dbReference>
<comment type="function">
    <text evidence="11">Catalytic subunit of the SLX1-SLX4 structure-specific endonuclease that resolves DNA secondary structures generated during DNA repair and recombination. Has endonuclease activity towards branched DNA substrates, introducing single-strand cuts in duplex DNA close to junctions with ss-DNA. Has a preference for simple Y, 5'-flap and replication fork-like structures. It cleaves the strand bearing the 5'-non-homologous arm at the branch site junction and generates ligatable, nicked products from the 5'-flap or replication fork substrates. Plays a critical role in maintaining the integrity of the ribosomal DNA (rDNA) loci, where it has a role in re-starting stalled replication forks. Has Holliday junction resolvase activity in vitro.</text>
</comment>
<dbReference type="PANTHER" id="PTHR20208:SF10">
    <property type="entry name" value="STRUCTURE-SPECIFIC ENDONUCLEASE SUBUNIT SLX1"/>
    <property type="match status" value="1"/>
</dbReference>
<keyword evidence="10 11" id="KW-0539">Nucleus</keyword>
<dbReference type="SUPFAM" id="SSF82771">
    <property type="entry name" value="GIY-YIG endonuclease"/>
    <property type="match status" value="1"/>
</dbReference>
<evidence type="ECO:0000256" key="1">
    <source>
        <dbReference type="ARBA" id="ARBA00022722"/>
    </source>
</evidence>
<keyword evidence="7" id="KW-0862">Zinc</keyword>
<keyword evidence="2" id="KW-0479">Metal-binding</keyword>
<gene>
    <name evidence="13" type="primary">SLX1_1</name>
    <name evidence="13" type="ORF">GRS66_000422</name>
</gene>
<dbReference type="GO" id="GO:0008270">
    <property type="term" value="F:zinc ion binding"/>
    <property type="evidence" value="ECO:0007669"/>
    <property type="project" value="UniProtKB-KW"/>
</dbReference>
<evidence type="ECO:0000256" key="6">
    <source>
        <dbReference type="ARBA" id="ARBA00022801"/>
    </source>
</evidence>
<name>A0A6C1DNP7_SACPS</name>
<keyword evidence="3 11" id="KW-0255">Endonuclease</keyword>
<dbReference type="GO" id="GO:0033557">
    <property type="term" value="C:Slx1-Slx4 complex"/>
    <property type="evidence" value="ECO:0007669"/>
    <property type="project" value="UniProtKB-UniRule"/>
</dbReference>
<dbReference type="GO" id="GO:0017108">
    <property type="term" value="F:5'-flap endonuclease activity"/>
    <property type="evidence" value="ECO:0007669"/>
    <property type="project" value="UniProtKB-UniRule"/>
</dbReference>
<evidence type="ECO:0000313" key="14">
    <source>
        <dbReference type="Proteomes" id="UP000501346"/>
    </source>
</evidence>
<comment type="caution">
    <text evidence="11">Lacks conserved residue(s) required for the propagation of feature annotation.</text>
</comment>
<keyword evidence="6 11" id="KW-0378">Hydrolase</keyword>
<protein>
    <submittedName>
        <fullName evidence="13">Slx4p interacting protein</fullName>
    </submittedName>
</protein>
<dbReference type="GO" id="GO:0008821">
    <property type="term" value="F:crossover junction DNA endonuclease activity"/>
    <property type="evidence" value="ECO:0007669"/>
    <property type="project" value="TreeGrafter"/>
</dbReference>
<feature type="domain" description="GIY-YIG" evidence="12">
    <location>
        <begin position="12"/>
        <end position="95"/>
    </location>
</feature>
<comment type="cofactor">
    <cofactor evidence="11">
        <name>a divalent metal cation</name>
        <dbReference type="ChEBI" id="CHEBI:60240"/>
    </cofactor>
</comment>
<dbReference type="Gene3D" id="3.30.40.10">
    <property type="entry name" value="Zinc/RING finger domain, C3HC4 (zinc finger)"/>
    <property type="match status" value="1"/>
</dbReference>
<keyword evidence="1 11" id="KW-0540">Nuclease</keyword>
<dbReference type="PROSITE" id="PS50164">
    <property type="entry name" value="GIY_YIG"/>
    <property type="match status" value="1"/>
</dbReference>
<comment type="subcellular location">
    <subcellularLocation>
        <location evidence="11">Nucleus</location>
    </subcellularLocation>
</comment>
<keyword evidence="14" id="KW-1185">Reference proteome</keyword>
<evidence type="ECO:0000256" key="9">
    <source>
        <dbReference type="ARBA" id="ARBA00023204"/>
    </source>
</evidence>
<accession>A0A6C1DNP7</accession>
<evidence type="ECO:0000256" key="8">
    <source>
        <dbReference type="ARBA" id="ARBA00023172"/>
    </source>
</evidence>
<dbReference type="Gene3D" id="3.40.1440.10">
    <property type="entry name" value="GIY-YIG endonuclease"/>
    <property type="match status" value="1"/>
</dbReference>
<comment type="subunit">
    <text evidence="11">Forms a heterodimer with SLX4.</text>
</comment>
<keyword evidence="4 11" id="KW-0227">DNA damage</keyword>
<evidence type="ECO:0000256" key="5">
    <source>
        <dbReference type="ARBA" id="ARBA00022771"/>
    </source>
</evidence>
<dbReference type="Proteomes" id="UP000501346">
    <property type="component" value="Chromosome ScII"/>
</dbReference>
<evidence type="ECO:0000256" key="2">
    <source>
        <dbReference type="ARBA" id="ARBA00022723"/>
    </source>
</evidence>
<dbReference type="SMART" id="SM00465">
    <property type="entry name" value="GIYc"/>
    <property type="match status" value="1"/>
</dbReference>
<proteinExistence type="inferred from homology"/>
<evidence type="ECO:0000256" key="4">
    <source>
        <dbReference type="ARBA" id="ARBA00022763"/>
    </source>
</evidence>
<dbReference type="Pfam" id="PF01541">
    <property type="entry name" value="GIY-YIG"/>
    <property type="match status" value="1"/>
</dbReference>
<evidence type="ECO:0000256" key="11">
    <source>
        <dbReference type="HAMAP-Rule" id="MF_03100"/>
    </source>
</evidence>
<keyword evidence="8 11" id="KW-0233">DNA recombination</keyword>
<dbReference type="InterPro" id="IPR000305">
    <property type="entry name" value="GIY-YIG_endonuc"/>
</dbReference>
<dbReference type="InterPro" id="IPR048749">
    <property type="entry name" value="SLX1_C"/>
</dbReference>
<keyword evidence="9 11" id="KW-0234">DNA repair</keyword>
<evidence type="ECO:0000313" key="13">
    <source>
        <dbReference type="EMBL" id="QID78217.1"/>
    </source>
</evidence>
<organism evidence="13 14">
    <name type="scientific">Saccharomyces pastorianus</name>
    <name type="common">Lager yeast</name>
    <name type="synonym">Saccharomyces cerevisiae x Saccharomyces eubayanus</name>
    <dbReference type="NCBI Taxonomy" id="27292"/>
    <lineage>
        <taxon>Eukaryota</taxon>
        <taxon>Fungi</taxon>
        <taxon>Dikarya</taxon>
        <taxon>Ascomycota</taxon>
        <taxon>Saccharomycotina</taxon>
        <taxon>Saccharomycetes</taxon>
        <taxon>Saccharomycetales</taxon>
        <taxon>Saccharomycetaceae</taxon>
        <taxon>Saccharomyces</taxon>
    </lineage>
</organism>
<dbReference type="HAMAP" id="MF_03100">
    <property type="entry name" value="Endonuc_su_Slx1"/>
    <property type="match status" value="1"/>
</dbReference>
<dbReference type="AlphaFoldDB" id="A0A6C1DNP7"/>
<evidence type="ECO:0000259" key="12">
    <source>
        <dbReference type="PROSITE" id="PS50164"/>
    </source>
</evidence>
<evidence type="ECO:0000256" key="7">
    <source>
        <dbReference type="ARBA" id="ARBA00022833"/>
    </source>
</evidence>
<dbReference type="InterPro" id="IPR050381">
    <property type="entry name" value="SLX1_endonuclease"/>
</dbReference>
<dbReference type="OrthoDB" id="24645at2759"/>
<dbReference type="PANTHER" id="PTHR20208">
    <property type="entry name" value="STRUCTURE-SPECIFIC ENDONUCLEASE SUBUNIT SLX1"/>
    <property type="match status" value="1"/>
</dbReference>
<dbReference type="FunFam" id="3.40.1440.10:FF:000006">
    <property type="entry name" value="Structure-specific endonuclease subunit SLX1"/>
    <property type="match status" value="1"/>
</dbReference>